<dbReference type="PANTHER" id="PTHR32552:SF74">
    <property type="entry name" value="HYDROXAMATE SIDEROPHORE RECEPTOR FHUE"/>
    <property type="match status" value="1"/>
</dbReference>
<dbReference type="RefSeq" id="WP_095666645.1">
    <property type="nucleotide sequence ID" value="NZ_NRSS01000004.1"/>
</dbReference>
<dbReference type="GO" id="GO:0038023">
    <property type="term" value="F:signaling receptor activity"/>
    <property type="evidence" value="ECO:0007669"/>
    <property type="project" value="InterPro"/>
</dbReference>
<comment type="subcellular location">
    <subcellularLocation>
        <location evidence="1 14">Cell outer membrane</location>
        <topology evidence="1 14">Multi-pass membrane protein</topology>
    </subcellularLocation>
</comment>
<protein>
    <submittedName>
        <fullName evidence="19">TonB-dependent siderophore receptor</fullName>
    </submittedName>
</protein>
<evidence type="ECO:0000256" key="6">
    <source>
        <dbReference type="ARBA" id="ARBA00022692"/>
    </source>
</evidence>
<dbReference type="CDD" id="cd01347">
    <property type="entry name" value="ligand_gated_channel"/>
    <property type="match status" value="1"/>
</dbReference>
<evidence type="ECO:0000256" key="8">
    <source>
        <dbReference type="ARBA" id="ARBA00023004"/>
    </source>
</evidence>
<dbReference type="AlphaFoldDB" id="A0A2A2PER6"/>
<keyword evidence="7 16" id="KW-0732">Signal</keyword>
<dbReference type="NCBIfam" id="TIGR01783">
    <property type="entry name" value="TonB-siderophor"/>
    <property type="match status" value="1"/>
</dbReference>
<dbReference type="GO" id="GO:0015891">
    <property type="term" value="P:siderophore transport"/>
    <property type="evidence" value="ECO:0007669"/>
    <property type="project" value="InterPro"/>
</dbReference>
<evidence type="ECO:0000256" key="16">
    <source>
        <dbReference type="SAM" id="SignalP"/>
    </source>
</evidence>
<dbReference type="InterPro" id="IPR037066">
    <property type="entry name" value="Plug_dom_sf"/>
</dbReference>
<keyword evidence="13 14" id="KW-0998">Cell outer membrane</keyword>
<evidence type="ECO:0000256" key="14">
    <source>
        <dbReference type="PROSITE-ProRule" id="PRU01360"/>
    </source>
</evidence>
<dbReference type="SUPFAM" id="SSF56935">
    <property type="entry name" value="Porins"/>
    <property type="match status" value="1"/>
</dbReference>
<evidence type="ECO:0000313" key="20">
    <source>
        <dbReference type="Proteomes" id="UP000217830"/>
    </source>
</evidence>
<keyword evidence="5" id="KW-0410">Iron transport</keyword>
<keyword evidence="11 14" id="KW-0472">Membrane</keyword>
<dbReference type="InterPro" id="IPR012910">
    <property type="entry name" value="Plug_dom"/>
</dbReference>
<evidence type="ECO:0000256" key="4">
    <source>
        <dbReference type="ARBA" id="ARBA00022452"/>
    </source>
</evidence>
<dbReference type="FunFam" id="2.170.130.10:FF:000010">
    <property type="entry name" value="Ferripyoverdine receptor"/>
    <property type="match status" value="1"/>
</dbReference>
<dbReference type="EMBL" id="NRST01000001">
    <property type="protein sequence ID" value="PAW53843.1"/>
    <property type="molecule type" value="Genomic_DNA"/>
</dbReference>
<gene>
    <name evidence="19" type="ORF">CKQ80_00600</name>
</gene>
<dbReference type="Pfam" id="PF07715">
    <property type="entry name" value="Plug"/>
    <property type="match status" value="1"/>
</dbReference>
<dbReference type="InterPro" id="IPR036942">
    <property type="entry name" value="Beta-barrel_TonB_sf"/>
</dbReference>
<dbReference type="PROSITE" id="PS52016">
    <property type="entry name" value="TONB_DEPENDENT_REC_3"/>
    <property type="match status" value="1"/>
</dbReference>
<dbReference type="InterPro" id="IPR010105">
    <property type="entry name" value="TonB_sidphr_rcpt"/>
</dbReference>
<evidence type="ECO:0000259" key="17">
    <source>
        <dbReference type="Pfam" id="PF00593"/>
    </source>
</evidence>
<dbReference type="Gene3D" id="2.40.170.20">
    <property type="entry name" value="TonB-dependent receptor, beta-barrel domain"/>
    <property type="match status" value="1"/>
</dbReference>
<dbReference type="GO" id="GO:0009279">
    <property type="term" value="C:cell outer membrane"/>
    <property type="evidence" value="ECO:0007669"/>
    <property type="project" value="UniProtKB-SubCell"/>
</dbReference>
<evidence type="ECO:0000313" key="19">
    <source>
        <dbReference type="EMBL" id="PAW53843.1"/>
    </source>
</evidence>
<feature type="domain" description="TonB-dependent receptor plug" evidence="18">
    <location>
        <begin position="78"/>
        <end position="174"/>
    </location>
</feature>
<dbReference type="GO" id="GO:0015344">
    <property type="term" value="F:siderophore uptake transmembrane transporter activity"/>
    <property type="evidence" value="ECO:0007669"/>
    <property type="project" value="TreeGrafter"/>
</dbReference>
<keyword evidence="20" id="KW-1185">Reference proteome</keyword>
<dbReference type="InterPro" id="IPR000531">
    <property type="entry name" value="Beta-barrel_TonB"/>
</dbReference>
<evidence type="ECO:0000256" key="2">
    <source>
        <dbReference type="ARBA" id="ARBA00009810"/>
    </source>
</evidence>
<evidence type="ECO:0000256" key="5">
    <source>
        <dbReference type="ARBA" id="ARBA00022496"/>
    </source>
</evidence>
<name>A0A2A2PER6_9PSED</name>
<evidence type="ECO:0000256" key="10">
    <source>
        <dbReference type="ARBA" id="ARBA00023077"/>
    </source>
</evidence>
<dbReference type="InterPro" id="IPR039426">
    <property type="entry name" value="TonB-dep_rcpt-like"/>
</dbReference>
<evidence type="ECO:0000256" key="1">
    <source>
        <dbReference type="ARBA" id="ARBA00004571"/>
    </source>
</evidence>
<proteinExistence type="inferred from homology"/>
<sequence length="748" mass="82644">MFAPITRSMTLTVGLFSMALSPDLLAETDPETAPQSAAQALELDATSVSAEGLGLNTENTHSYTTGAMSTATRLNLSIKETPQSVSVVTRQQMDDFKLGTLSEAMRQTTGIVVQHNDSDRVSYSARGYPINNFQIDGMLNTFGRMKSDSDTIIYDRIEVVRGATGLTTGAGDPSATINMVRKRPTAQWQTLAGVSGGSYDNYYSYVDVGGPLAFDGRLRGRTVLAYRDSQSFRDKYALQREVGYGILEADLTDSTVLAVGYDYQDKQVQGTSWGTVPYWNADGSKAGLGRSTNMATSWSSWPLKDKTAFVTLDQQLGDGWKLKAAYTHRESDTDGKVYYGGSGFPEADRSGMTAYMGHMLGTQKMSVYDFNLSGPYQLFGREHEMMFGYGEAENRSTSPYAFNGPQAADYGKIRDWKYMGDIGKFADTVTGLPGARGITRQKAGYLATRLSLTDELHAVIGSRYGSWDESSTDYYYDAQQKLTSTDATHQRQNDIWTPYAGLLYDLTPEYTAYVSYTDIFKPQSKRDSNRNYLDPVVGSNYEVGLKGSLLDERLNLATAVFWSKQDNVAERDNSVPPDPVSGEEFFKSGGKGNKVNGFEAEVSGEILSGWNMTAGYTYTHSVDGEKQRSNTAQPLNMLRLSTTYRLPGNWHALTVGGAVNWQSDVYGAANRPVGRGANGRIITEPARINQQAYSVVKLMSRYEFDKHLSASLNVDNLFDKKYYDNVGFYNGVYWGDPRTVTLSLDWKL</sequence>
<organism evidence="19 20">
    <name type="scientific">Pseudomonas moraviensis</name>
    <dbReference type="NCBI Taxonomy" id="321662"/>
    <lineage>
        <taxon>Bacteria</taxon>
        <taxon>Pseudomonadati</taxon>
        <taxon>Pseudomonadota</taxon>
        <taxon>Gammaproteobacteria</taxon>
        <taxon>Pseudomonadales</taxon>
        <taxon>Pseudomonadaceae</taxon>
        <taxon>Pseudomonas</taxon>
    </lineage>
</organism>
<accession>A0A2A2PER6</accession>
<evidence type="ECO:0000256" key="15">
    <source>
        <dbReference type="RuleBase" id="RU003357"/>
    </source>
</evidence>
<keyword evidence="10 15" id="KW-0798">TonB box</keyword>
<dbReference type="Proteomes" id="UP000217830">
    <property type="component" value="Unassembled WGS sequence"/>
</dbReference>
<keyword evidence="3 14" id="KW-0813">Transport</keyword>
<keyword evidence="9" id="KW-0406">Ion transport</keyword>
<dbReference type="PANTHER" id="PTHR32552">
    <property type="entry name" value="FERRICHROME IRON RECEPTOR-RELATED"/>
    <property type="match status" value="1"/>
</dbReference>
<feature type="domain" description="TonB-dependent receptor-like beta-barrel" evidence="17">
    <location>
        <begin position="263"/>
        <end position="717"/>
    </location>
</feature>
<evidence type="ECO:0000259" key="18">
    <source>
        <dbReference type="Pfam" id="PF07715"/>
    </source>
</evidence>
<feature type="signal peptide" evidence="16">
    <location>
        <begin position="1"/>
        <end position="26"/>
    </location>
</feature>
<keyword evidence="6 14" id="KW-0812">Transmembrane</keyword>
<comment type="caution">
    <text evidence="19">The sequence shown here is derived from an EMBL/GenBank/DDBJ whole genome shotgun (WGS) entry which is preliminary data.</text>
</comment>
<feature type="chain" id="PRO_5012810433" evidence="16">
    <location>
        <begin position="27"/>
        <end position="748"/>
    </location>
</feature>
<dbReference type="Pfam" id="PF00593">
    <property type="entry name" value="TonB_dep_Rec_b-barrel"/>
    <property type="match status" value="1"/>
</dbReference>
<keyword evidence="8" id="KW-0408">Iron</keyword>
<reference evidence="19 20" key="1">
    <citation type="submission" date="2017-08" db="EMBL/GenBank/DDBJ databases">
        <title>Draft Genome Sequence of Pseudomonas moraviensis TYU6, isolated from Taxus cuspidata by using PacBio Single-Molecule Real-Time Technology.</title>
        <authorList>
            <person name="Baek K.-H."/>
            <person name="Mishra A.K."/>
        </authorList>
    </citation>
    <scope>NUCLEOTIDE SEQUENCE [LARGE SCALE GENOMIC DNA]</scope>
    <source>
        <strain evidence="19 20">TYU6</strain>
    </source>
</reference>
<evidence type="ECO:0000256" key="12">
    <source>
        <dbReference type="ARBA" id="ARBA00023170"/>
    </source>
</evidence>
<keyword evidence="12 19" id="KW-0675">Receptor</keyword>
<evidence type="ECO:0000256" key="3">
    <source>
        <dbReference type="ARBA" id="ARBA00022448"/>
    </source>
</evidence>
<evidence type="ECO:0000256" key="11">
    <source>
        <dbReference type="ARBA" id="ARBA00023136"/>
    </source>
</evidence>
<evidence type="ECO:0000256" key="7">
    <source>
        <dbReference type="ARBA" id="ARBA00022729"/>
    </source>
</evidence>
<dbReference type="Gene3D" id="2.170.130.10">
    <property type="entry name" value="TonB-dependent receptor, plug domain"/>
    <property type="match status" value="1"/>
</dbReference>
<comment type="similarity">
    <text evidence="2 14 15">Belongs to the TonB-dependent receptor family.</text>
</comment>
<evidence type="ECO:0000256" key="9">
    <source>
        <dbReference type="ARBA" id="ARBA00023065"/>
    </source>
</evidence>
<keyword evidence="4 14" id="KW-1134">Transmembrane beta strand</keyword>
<evidence type="ECO:0000256" key="13">
    <source>
        <dbReference type="ARBA" id="ARBA00023237"/>
    </source>
</evidence>